<gene>
    <name evidence="1" type="ORF">ACFVKH_17130</name>
</gene>
<comment type="caution">
    <text evidence="1">The sequence shown here is derived from an EMBL/GenBank/DDBJ whole genome shotgun (WGS) entry which is preliminary data.</text>
</comment>
<evidence type="ECO:0000313" key="2">
    <source>
        <dbReference type="Proteomes" id="UP001600165"/>
    </source>
</evidence>
<dbReference type="EMBL" id="JBHZOL010000097">
    <property type="protein sequence ID" value="MFE4108011.1"/>
    <property type="molecule type" value="Genomic_DNA"/>
</dbReference>
<dbReference type="Proteomes" id="UP001600165">
    <property type="component" value="Unassembled WGS sequence"/>
</dbReference>
<evidence type="ECO:0000313" key="1">
    <source>
        <dbReference type="EMBL" id="MFE4108011.1"/>
    </source>
</evidence>
<dbReference type="RefSeq" id="WP_377967310.1">
    <property type="nucleotide sequence ID" value="NZ_JBHZOL010000097.1"/>
</dbReference>
<accession>A0ABW6IIG3</accession>
<reference evidence="1 2" key="1">
    <citation type="submission" date="2024-10" db="EMBL/GenBank/DDBJ databases">
        <authorList>
            <person name="Ratan Roy A."/>
            <person name="Morales Sandoval P.H."/>
            <person name="De Los Santos Villalobos S."/>
            <person name="Chakraborty S."/>
            <person name="Mukherjee J."/>
        </authorList>
    </citation>
    <scope>NUCLEOTIDE SEQUENCE [LARGE SCALE GENOMIC DNA]</scope>
    <source>
        <strain evidence="1 2">S1</strain>
    </source>
</reference>
<keyword evidence="2" id="KW-1185">Reference proteome</keyword>
<protein>
    <submittedName>
        <fullName evidence="1">Siderophore biosynthesis protein</fullName>
    </submittedName>
</protein>
<proteinExistence type="predicted"/>
<organism evidence="1 2">
    <name type="scientific">Almyronema epifaneia S1</name>
    <dbReference type="NCBI Taxonomy" id="2991925"/>
    <lineage>
        <taxon>Bacteria</taxon>
        <taxon>Bacillati</taxon>
        <taxon>Cyanobacteriota</taxon>
        <taxon>Cyanophyceae</taxon>
        <taxon>Nodosilineales</taxon>
        <taxon>Nodosilineaceae</taxon>
        <taxon>Almyronema</taxon>
        <taxon>Almyronema epifaneia</taxon>
    </lineage>
</organism>
<name>A0ABW6IIG3_9CYAN</name>
<sequence>MATLNSSQVWKGFHWSFFINIQGLIICLRRFEESLLAGSLSSAKLELETAAELMLASGAAMELAGSFSRQAYEHQVRPSMMPPQVRSSDFSGLMSWEHAALVQIWKRLQPVFATLPVSLKPQHEQFVQAYLSLANSHGAVCQKFGGETIGSLRCENKTALQVLDKFKQRRQALIDPNFQSMGCPVHPPVESRL</sequence>